<accession>A0A553QTP8</accession>
<sequence>MMDRIQRDMFKSRAGWIIVFQDSFISCISSRLRWKELNGQACKDHPSQRKWNRLEIDHYRIQIL</sequence>
<dbReference type="Proteomes" id="UP000316079">
    <property type="component" value="Unassembled WGS sequence"/>
</dbReference>
<evidence type="ECO:0000313" key="2">
    <source>
        <dbReference type="Proteomes" id="UP000316079"/>
    </source>
</evidence>
<dbReference type="AlphaFoldDB" id="A0A553QTP8"/>
<comment type="caution">
    <text evidence="1">The sequence shown here is derived from an EMBL/GenBank/DDBJ whole genome shotgun (WGS) entry which is preliminary data.</text>
</comment>
<protein>
    <submittedName>
        <fullName evidence="1">Uncharacterized protein</fullName>
    </submittedName>
</protein>
<dbReference type="EMBL" id="SRMA01025546">
    <property type="protein sequence ID" value="TRY93355.1"/>
    <property type="molecule type" value="Genomic_DNA"/>
</dbReference>
<reference evidence="1 2" key="1">
    <citation type="journal article" date="2019" name="Sci. Data">
        <title>Hybrid genome assembly and annotation of Danionella translucida.</title>
        <authorList>
            <person name="Kadobianskyi M."/>
            <person name="Schulze L."/>
            <person name="Schuelke M."/>
            <person name="Judkewitz B."/>
        </authorList>
    </citation>
    <scope>NUCLEOTIDE SEQUENCE [LARGE SCALE GENOMIC DNA]</scope>
    <source>
        <strain evidence="1 2">Bolton</strain>
    </source>
</reference>
<name>A0A553QTP8_9TELE</name>
<gene>
    <name evidence="1" type="ORF">DNTS_032850</name>
</gene>
<organism evidence="1 2">
    <name type="scientific">Danionella cerebrum</name>
    <dbReference type="NCBI Taxonomy" id="2873325"/>
    <lineage>
        <taxon>Eukaryota</taxon>
        <taxon>Metazoa</taxon>
        <taxon>Chordata</taxon>
        <taxon>Craniata</taxon>
        <taxon>Vertebrata</taxon>
        <taxon>Euteleostomi</taxon>
        <taxon>Actinopterygii</taxon>
        <taxon>Neopterygii</taxon>
        <taxon>Teleostei</taxon>
        <taxon>Ostariophysi</taxon>
        <taxon>Cypriniformes</taxon>
        <taxon>Danionidae</taxon>
        <taxon>Danioninae</taxon>
        <taxon>Danionella</taxon>
    </lineage>
</organism>
<evidence type="ECO:0000313" key="1">
    <source>
        <dbReference type="EMBL" id="TRY93355.1"/>
    </source>
</evidence>
<proteinExistence type="predicted"/>
<keyword evidence="2" id="KW-1185">Reference proteome</keyword>